<proteinExistence type="predicted"/>
<feature type="non-terminal residue" evidence="2">
    <location>
        <position position="95"/>
    </location>
</feature>
<organism evidence="2 3">
    <name type="scientific">Cordylochernes scorpioides</name>
    <dbReference type="NCBI Taxonomy" id="51811"/>
    <lineage>
        <taxon>Eukaryota</taxon>
        <taxon>Metazoa</taxon>
        <taxon>Ecdysozoa</taxon>
        <taxon>Arthropoda</taxon>
        <taxon>Chelicerata</taxon>
        <taxon>Arachnida</taxon>
        <taxon>Pseudoscorpiones</taxon>
        <taxon>Cheliferoidea</taxon>
        <taxon>Chernetidae</taxon>
        <taxon>Cordylochernes</taxon>
    </lineage>
</organism>
<gene>
    <name evidence="2" type="ORF">LAZ67_5003194</name>
</gene>
<evidence type="ECO:0000313" key="3">
    <source>
        <dbReference type="Proteomes" id="UP001235939"/>
    </source>
</evidence>
<name>A0ABY6KH41_9ARAC</name>
<feature type="region of interest" description="Disordered" evidence="1">
    <location>
        <begin position="75"/>
        <end position="95"/>
    </location>
</feature>
<dbReference type="EMBL" id="CP092867">
    <property type="protein sequence ID" value="UYV68148.1"/>
    <property type="molecule type" value="Genomic_DNA"/>
</dbReference>
<protein>
    <submittedName>
        <fullName evidence="2">Uncharacterized protein</fullName>
    </submittedName>
</protein>
<dbReference type="InterPro" id="IPR036397">
    <property type="entry name" value="RNaseH_sf"/>
</dbReference>
<keyword evidence="3" id="KW-1185">Reference proteome</keyword>
<evidence type="ECO:0000313" key="2">
    <source>
        <dbReference type="EMBL" id="UYV68148.1"/>
    </source>
</evidence>
<reference evidence="2 3" key="1">
    <citation type="submission" date="2022-01" db="EMBL/GenBank/DDBJ databases">
        <title>A chromosomal length assembly of Cordylochernes scorpioides.</title>
        <authorList>
            <person name="Zeh D."/>
            <person name="Zeh J."/>
        </authorList>
    </citation>
    <scope>NUCLEOTIDE SEQUENCE [LARGE SCALE GENOMIC DNA]</scope>
    <source>
        <strain evidence="2">IN4F17</strain>
        <tissue evidence="2">Whole Body</tissue>
    </source>
</reference>
<dbReference type="PANTHER" id="PTHR46060">
    <property type="entry name" value="MARINER MOS1 TRANSPOSASE-LIKE PROTEIN"/>
    <property type="match status" value="1"/>
</dbReference>
<dbReference type="Proteomes" id="UP001235939">
    <property type="component" value="Chromosome 05"/>
</dbReference>
<dbReference type="InterPro" id="IPR052709">
    <property type="entry name" value="Transposase-MT_Hybrid"/>
</dbReference>
<dbReference type="PANTHER" id="PTHR46060:SF1">
    <property type="entry name" value="MARINER MOS1 TRANSPOSASE-LIKE PROTEIN"/>
    <property type="match status" value="1"/>
</dbReference>
<accession>A0ABY6KH41</accession>
<sequence>MEAARAFLEMHRRDGDQLFSRIVTGDESWVHHLTPETKRQSMVWKKPEESAKKGEGHNLCRQSYGYRPLELKTNLEDEPRSCRPPTAVTQEKIEL</sequence>
<dbReference type="Gene3D" id="3.30.420.10">
    <property type="entry name" value="Ribonuclease H-like superfamily/Ribonuclease H"/>
    <property type="match status" value="1"/>
</dbReference>
<evidence type="ECO:0000256" key="1">
    <source>
        <dbReference type="SAM" id="MobiDB-lite"/>
    </source>
</evidence>